<dbReference type="InterPro" id="IPR020846">
    <property type="entry name" value="MFS_dom"/>
</dbReference>
<dbReference type="Gene3D" id="1.20.1250.20">
    <property type="entry name" value="MFS general substrate transporter like domains"/>
    <property type="match status" value="1"/>
</dbReference>
<keyword evidence="4 7" id="KW-0812">Transmembrane</keyword>
<evidence type="ECO:0000256" key="7">
    <source>
        <dbReference type="SAM" id="Phobius"/>
    </source>
</evidence>
<protein>
    <submittedName>
        <fullName evidence="9">MFS family arabinose efflux permease</fullName>
    </submittedName>
</protein>
<dbReference type="RefSeq" id="WP_192780448.1">
    <property type="nucleotide sequence ID" value="NZ_BAAASY010000021.1"/>
</dbReference>
<evidence type="ECO:0000313" key="9">
    <source>
        <dbReference type="EMBL" id="MBE1566411.1"/>
    </source>
</evidence>
<dbReference type="InterPro" id="IPR036259">
    <property type="entry name" value="MFS_trans_sf"/>
</dbReference>
<dbReference type="Proteomes" id="UP000661607">
    <property type="component" value="Unassembled WGS sequence"/>
</dbReference>
<sequence length="446" mass="46958">MKGYFHSYEATLQDSVPLRRQRDYRLLWTARTVSITGSEVSKLAVPLAAVTLLAASPAQMGVLTAVAFVPALLFGLHAGALADRLTRHRPLMIACELVSAAAALLVPLAWLSGFLSVPLLVAVALVIGTAGVVFKAANFPHLAVVVPADRRTEAMAGFHASYSVASIAGPGLAGLLVQALTAPLAVLMEALSFLASALMLRSIRTPDDHAPSPSRGMWRDVVEGLRVSLTRPVLRAVLGAGVTLNFFAMAYIAIAILYMVQVLRIPQGAIGALTAVSGVGGLIGAWATTRLARRFGEDRVMVYTILLFPVDMLAVGLVGGPLWVVIPVMATTGLLIGATVISFATCMNVVTMREAPAEVMGRVNATMTCAIQGVLALGGLAGGLLAEVVGLRAVILVCAAGTSLAIFWIWNSPLRPRRRRWVAEADGDPVMGTALRELAFTKIRTV</sequence>
<feature type="transmembrane region" description="Helical" evidence="7">
    <location>
        <begin position="60"/>
        <end position="79"/>
    </location>
</feature>
<proteinExistence type="predicted"/>
<dbReference type="PANTHER" id="PTHR23513:SF6">
    <property type="entry name" value="MAJOR FACILITATOR SUPERFAMILY ASSOCIATED DOMAIN-CONTAINING PROTEIN"/>
    <property type="match status" value="1"/>
</dbReference>
<keyword evidence="10" id="KW-1185">Reference proteome</keyword>
<evidence type="ECO:0000313" key="10">
    <source>
        <dbReference type="Proteomes" id="UP000661607"/>
    </source>
</evidence>
<feature type="transmembrane region" description="Helical" evidence="7">
    <location>
        <begin position="158"/>
        <end position="176"/>
    </location>
</feature>
<evidence type="ECO:0000256" key="6">
    <source>
        <dbReference type="ARBA" id="ARBA00023136"/>
    </source>
</evidence>
<feature type="transmembrane region" description="Helical" evidence="7">
    <location>
        <begin position="363"/>
        <end position="385"/>
    </location>
</feature>
<feature type="domain" description="Major facilitator superfamily (MFS) profile" evidence="8">
    <location>
        <begin position="1"/>
        <end position="417"/>
    </location>
</feature>
<keyword evidence="3" id="KW-1003">Cell membrane</keyword>
<comment type="caution">
    <text evidence="9">The sequence shown here is derived from an EMBL/GenBank/DDBJ whole genome shotgun (WGS) entry which is preliminary data.</text>
</comment>
<feature type="transmembrane region" description="Helical" evidence="7">
    <location>
        <begin position="265"/>
        <end position="288"/>
    </location>
</feature>
<feature type="transmembrane region" description="Helical" evidence="7">
    <location>
        <begin position="391"/>
        <end position="410"/>
    </location>
</feature>
<feature type="transmembrane region" description="Helical" evidence="7">
    <location>
        <begin position="236"/>
        <end position="259"/>
    </location>
</feature>
<reference evidence="9 10" key="1">
    <citation type="submission" date="2020-10" db="EMBL/GenBank/DDBJ databases">
        <title>Sequencing the genomes of 1000 actinobacteria strains.</title>
        <authorList>
            <person name="Klenk H.-P."/>
        </authorList>
    </citation>
    <scope>NUCLEOTIDE SEQUENCE [LARGE SCALE GENOMIC DNA]</scope>
    <source>
        <strain evidence="9 10">DSM 43748</strain>
    </source>
</reference>
<dbReference type="CDD" id="cd06173">
    <property type="entry name" value="MFS_MefA_like"/>
    <property type="match status" value="1"/>
</dbReference>
<evidence type="ECO:0000256" key="3">
    <source>
        <dbReference type="ARBA" id="ARBA00022475"/>
    </source>
</evidence>
<evidence type="ECO:0000256" key="4">
    <source>
        <dbReference type="ARBA" id="ARBA00022692"/>
    </source>
</evidence>
<evidence type="ECO:0000256" key="2">
    <source>
        <dbReference type="ARBA" id="ARBA00022448"/>
    </source>
</evidence>
<evidence type="ECO:0000256" key="5">
    <source>
        <dbReference type="ARBA" id="ARBA00022989"/>
    </source>
</evidence>
<gene>
    <name evidence="9" type="ORF">H4W81_009190</name>
</gene>
<dbReference type="EMBL" id="JADBEF010000001">
    <property type="protein sequence ID" value="MBE1566411.1"/>
    <property type="molecule type" value="Genomic_DNA"/>
</dbReference>
<keyword evidence="5 7" id="KW-1133">Transmembrane helix</keyword>
<feature type="transmembrane region" description="Helical" evidence="7">
    <location>
        <begin position="117"/>
        <end position="137"/>
    </location>
</feature>
<dbReference type="Pfam" id="PF05977">
    <property type="entry name" value="MFS_3"/>
    <property type="match status" value="1"/>
</dbReference>
<accession>A0ABR9KXC2</accession>
<feature type="transmembrane region" description="Helical" evidence="7">
    <location>
        <begin position="300"/>
        <end position="326"/>
    </location>
</feature>
<dbReference type="InterPro" id="IPR010290">
    <property type="entry name" value="TM_effector"/>
</dbReference>
<feature type="transmembrane region" description="Helical" evidence="7">
    <location>
        <begin position="91"/>
        <end position="111"/>
    </location>
</feature>
<evidence type="ECO:0000259" key="8">
    <source>
        <dbReference type="PROSITE" id="PS50850"/>
    </source>
</evidence>
<name>A0ABR9KXC2_9ACTN</name>
<dbReference type="PROSITE" id="PS50850">
    <property type="entry name" value="MFS"/>
    <property type="match status" value="1"/>
</dbReference>
<organism evidence="9 10">
    <name type="scientific">Nonomuraea africana</name>
    <dbReference type="NCBI Taxonomy" id="46171"/>
    <lineage>
        <taxon>Bacteria</taxon>
        <taxon>Bacillati</taxon>
        <taxon>Actinomycetota</taxon>
        <taxon>Actinomycetes</taxon>
        <taxon>Streptosporangiales</taxon>
        <taxon>Streptosporangiaceae</taxon>
        <taxon>Nonomuraea</taxon>
    </lineage>
</organism>
<dbReference type="SUPFAM" id="SSF103473">
    <property type="entry name" value="MFS general substrate transporter"/>
    <property type="match status" value="1"/>
</dbReference>
<evidence type="ECO:0000256" key="1">
    <source>
        <dbReference type="ARBA" id="ARBA00004651"/>
    </source>
</evidence>
<keyword evidence="6 7" id="KW-0472">Membrane</keyword>
<dbReference type="PANTHER" id="PTHR23513">
    <property type="entry name" value="INTEGRAL MEMBRANE EFFLUX PROTEIN-RELATED"/>
    <property type="match status" value="1"/>
</dbReference>
<feature type="transmembrane region" description="Helical" evidence="7">
    <location>
        <begin position="332"/>
        <end position="351"/>
    </location>
</feature>
<feature type="transmembrane region" description="Helical" evidence="7">
    <location>
        <begin position="182"/>
        <end position="200"/>
    </location>
</feature>
<comment type="subcellular location">
    <subcellularLocation>
        <location evidence="1">Cell membrane</location>
        <topology evidence="1">Multi-pass membrane protein</topology>
    </subcellularLocation>
</comment>
<keyword evidence="2" id="KW-0813">Transport</keyword>